<evidence type="ECO:0000313" key="12">
    <source>
        <dbReference type="Proteomes" id="UP000219688"/>
    </source>
</evidence>
<dbReference type="HAMAP" id="MF_00236">
    <property type="entry name" value="TatA_E"/>
    <property type="match status" value="1"/>
</dbReference>
<dbReference type="RefSeq" id="WP_097187483.1">
    <property type="nucleotide sequence ID" value="NZ_OBQK01000003.1"/>
</dbReference>
<dbReference type="InterPro" id="IPR006312">
    <property type="entry name" value="TatA/E"/>
</dbReference>
<organism evidence="11 12">
    <name type="scientific">Ornithinimicrobium cerasi</name>
    <dbReference type="NCBI Taxonomy" id="2248773"/>
    <lineage>
        <taxon>Bacteria</taxon>
        <taxon>Bacillati</taxon>
        <taxon>Actinomycetota</taxon>
        <taxon>Actinomycetes</taxon>
        <taxon>Micrococcales</taxon>
        <taxon>Ornithinimicrobiaceae</taxon>
        <taxon>Ornithinimicrobium</taxon>
    </lineage>
</organism>
<evidence type="ECO:0000256" key="10">
    <source>
        <dbReference type="SAM" id="MobiDB-lite"/>
    </source>
</evidence>
<accession>A0A285VK45</accession>
<evidence type="ECO:0000256" key="4">
    <source>
        <dbReference type="ARBA" id="ARBA00022692"/>
    </source>
</evidence>
<feature type="region of interest" description="Disordered" evidence="10">
    <location>
        <begin position="43"/>
        <end position="99"/>
    </location>
</feature>
<keyword evidence="2 9" id="KW-0813">Transport</keyword>
<dbReference type="PANTHER" id="PTHR42982:SF8">
    <property type="entry name" value="SEC-INDEPENDENT PROTEIN TRANSLOCASE PROTEIN TATA"/>
    <property type="match status" value="1"/>
</dbReference>
<dbReference type="AlphaFoldDB" id="A0A285VK45"/>
<keyword evidence="12" id="KW-1185">Reference proteome</keyword>
<evidence type="ECO:0000256" key="6">
    <source>
        <dbReference type="ARBA" id="ARBA00022989"/>
    </source>
</evidence>
<dbReference type="NCBIfam" id="NF001854">
    <property type="entry name" value="PRK00575.1"/>
    <property type="match status" value="1"/>
</dbReference>
<dbReference type="GO" id="GO:0033281">
    <property type="term" value="C:TAT protein transport complex"/>
    <property type="evidence" value="ECO:0007669"/>
    <property type="project" value="UniProtKB-UniRule"/>
</dbReference>
<dbReference type="Gene3D" id="1.20.5.3310">
    <property type="match status" value="1"/>
</dbReference>
<dbReference type="GO" id="GO:0008320">
    <property type="term" value="F:protein transmembrane transporter activity"/>
    <property type="evidence" value="ECO:0007669"/>
    <property type="project" value="UniProtKB-UniRule"/>
</dbReference>
<feature type="compositionally biased region" description="Basic and acidic residues" evidence="10">
    <location>
        <begin position="67"/>
        <end position="99"/>
    </location>
</feature>
<reference evidence="12" key="1">
    <citation type="submission" date="2017-08" db="EMBL/GenBank/DDBJ databases">
        <authorList>
            <person name="Varghese N."/>
            <person name="Submissions S."/>
        </authorList>
    </citation>
    <scope>NUCLEOTIDE SEQUENCE [LARGE SCALE GENOMIC DNA]</scope>
    <source>
        <strain evidence="12">USBA17B2</strain>
    </source>
</reference>
<dbReference type="PANTHER" id="PTHR42982">
    <property type="entry name" value="SEC-INDEPENDENT PROTEIN TRANSLOCASE PROTEIN TATA"/>
    <property type="match status" value="1"/>
</dbReference>
<comment type="subunit">
    <text evidence="9">The Tat system comprises two distinct complexes: a TatABC complex, containing multiple copies of TatA, TatB and TatC subunits, and a separate TatA complex, containing only TatA subunits. Substrates initially bind to the TatABC complex, which probably triggers association of the separate TatA complex to form the active translocon.</text>
</comment>
<evidence type="ECO:0000256" key="1">
    <source>
        <dbReference type="ARBA" id="ARBA00004162"/>
    </source>
</evidence>
<feature type="transmembrane region" description="Helical" evidence="9">
    <location>
        <begin position="6"/>
        <end position="24"/>
    </location>
</feature>
<evidence type="ECO:0000256" key="3">
    <source>
        <dbReference type="ARBA" id="ARBA00022475"/>
    </source>
</evidence>
<protein>
    <recommendedName>
        <fullName evidence="9">Sec-independent protein translocase protein TatA</fullName>
    </recommendedName>
</protein>
<dbReference type="Pfam" id="PF02416">
    <property type="entry name" value="TatA_B_E"/>
    <property type="match status" value="1"/>
</dbReference>
<proteinExistence type="inferred from homology"/>
<comment type="function">
    <text evidence="9">Part of the twin-arginine translocation (Tat) system that transports large folded proteins containing a characteristic twin-arginine motif in their signal peptide across membranes. TatA could form the protein-conducting channel of the Tat system.</text>
</comment>
<dbReference type="Proteomes" id="UP000219688">
    <property type="component" value="Unassembled WGS sequence"/>
</dbReference>
<name>A0A285VK45_9MICO</name>
<dbReference type="GO" id="GO:0043953">
    <property type="term" value="P:protein transport by the Tat complex"/>
    <property type="evidence" value="ECO:0007669"/>
    <property type="project" value="UniProtKB-UniRule"/>
</dbReference>
<evidence type="ECO:0000256" key="2">
    <source>
        <dbReference type="ARBA" id="ARBA00022448"/>
    </source>
</evidence>
<gene>
    <name evidence="9" type="primary">tatA</name>
    <name evidence="11" type="ORF">SAMN05421879_103126</name>
</gene>
<dbReference type="EMBL" id="OBQK01000003">
    <property type="protein sequence ID" value="SOC54439.1"/>
    <property type="molecule type" value="Genomic_DNA"/>
</dbReference>
<keyword evidence="3 9" id="KW-1003">Cell membrane</keyword>
<feature type="compositionally biased region" description="Basic and acidic residues" evidence="10">
    <location>
        <begin position="43"/>
        <end position="57"/>
    </location>
</feature>
<keyword evidence="7 9" id="KW-0811">Translocation</keyword>
<comment type="similarity">
    <text evidence="9">Belongs to the TatA/E family.</text>
</comment>
<keyword evidence="8 9" id="KW-0472">Membrane</keyword>
<evidence type="ECO:0000256" key="9">
    <source>
        <dbReference type="HAMAP-Rule" id="MF_00236"/>
    </source>
</evidence>
<comment type="subcellular location">
    <subcellularLocation>
        <location evidence="1 9">Cell membrane</location>
        <topology evidence="1 9">Single-pass membrane protein</topology>
    </subcellularLocation>
</comment>
<evidence type="ECO:0000256" key="8">
    <source>
        <dbReference type="ARBA" id="ARBA00023136"/>
    </source>
</evidence>
<evidence type="ECO:0000313" key="11">
    <source>
        <dbReference type="EMBL" id="SOC54439.1"/>
    </source>
</evidence>
<dbReference type="InterPro" id="IPR003369">
    <property type="entry name" value="TatA/B/E"/>
</dbReference>
<evidence type="ECO:0000256" key="7">
    <source>
        <dbReference type="ARBA" id="ARBA00023010"/>
    </source>
</evidence>
<sequence>MRLQAWHVIVLIVAFILLFGWKNLPNAARSLGESMRVFKTEVDQMKDENAARKDRAPGEPPLPGAGERTDDTYRDTAAEEYRRLEGRPDGRTDDGDPRA</sequence>
<keyword evidence="4 9" id="KW-0812">Transmembrane</keyword>
<keyword evidence="6 9" id="KW-1133">Transmembrane helix</keyword>
<evidence type="ECO:0000256" key="5">
    <source>
        <dbReference type="ARBA" id="ARBA00022927"/>
    </source>
</evidence>
<keyword evidence="5 9" id="KW-0653">Protein transport</keyword>